<dbReference type="InterPro" id="IPR000691">
    <property type="entry name" value="Prot_inh_I16_SSI"/>
</dbReference>
<evidence type="ECO:0000313" key="11">
    <source>
        <dbReference type="EMBL" id="MBB4678969.1"/>
    </source>
</evidence>
<keyword evidence="6 8" id="KW-0722">Serine protease inhibitor</keyword>
<keyword evidence="7" id="KW-1015">Disulfide bond</keyword>
<dbReference type="SUPFAM" id="SSF55399">
    <property type="entry name" value="Subtilisin inhibitor"/>
    <property type="match status" value="1"/>
</dbReference>
<dbReference type="PROSITE" id="PS00999">
    <property type="entry name" value="SSI"/>
    <property type="match status" value="1"/>
</dbReference>
<evidence type="ECO:0000256" key="3">
    <source>
        <dbReference type="ARBA" id="ARBA00011738"/>
    </source>
</evidence>
<evidence type="ECO:0000256" key="6">
    <source>
        <dbReference type="ARBA" id="ARBA00022900"/>
    </source>
</evidence>
<feature type="signal peptide" evidence="9">
    <location>
        <begin position="1"/>
        <end position="27"/>
    </location>
</feature>
<dbReference type="GO" id="GO:0004867">
    <property type="term" value="F:serine-type endopeptidase inhibitor activity"/>
    <property type="evidence" value="ECO:0007669"/>
    <property type="project" value="UniProtKB-KW"/>
</dbReference>
<feature type="domain" description="Subtilisin inhibitor" evidence="10">
    <location>
        <begin position="32"/>
        <end position="120"/>
    </location>
</feature>
<keyword evidence="12" id="KW-1185">Reference proteome</keyword>
<evidence type="ECO:0000256" key="9">
    <source>
        <dbReference type="SAM" id="SignalP"/>
    </source>
</evidence>
<comment type="subcellular location">
    <subcellularLocation>
        <location evidence="1">Secreted</location>
    </subcellularLocation>
</comment>
<dbReference type="AlphaFoldDB" id="A0A7W7FXI2"/>
<keyword evidence="4" id="KW-0964">Secreted</keyword>
<dbReference type="InterPro" id="IPR023549">
    <property type="entry name" value="Subtilisin_inhibitor"/>
</dbReference>
<dbReference type="GO" id="GO:0005576">
    <property type="term" value="C:extracellular region"/>
    <property type="evidence" value="ECO:0007669"/>
    <property type="project" value="UniProtKB-SubCell"/>
</dbReference>
<evidence type="ECO:0000256" key="2">
    <source>
        <dbReference type="ARBA" id="ARBA00010472"/>
    </source>
</evidence>
<sequence length="136" mass="14734">MRQRLFATAAFTALFCVTGLTGLTSNAEPAQSSRLTLTIAQGEDPTPVAYRRTLTCQPPGGDHPRAVPACADLTRANGDFRRLPGDPLNPGCPRDYRPVTVTARGHWQGSPIRFQHTYANQCVLQATTGPVFDIQP</sequence>
<reference evidence="11 12" key="1">
    <citation type="submission" date="2020-08" db="EMBL/GenBank/DDBJ databases">
        <title>Sequencing the genomes of 1000 actinobacteria strains.</title>
        <authorList>
            <person name="Klenk H.-P."/>
        </authorList>
    </citation>
    <scope>NUCLEOTIDE SEQUENCE [LARGE SCALE GENOMIC DNA]</scope>
    <source>
        <strain evidence="11 12">DSM 44230</strain>
    </source>
</reference>
<dbReference type="PRINTS" id="PR00294">
    <property type="entry name" value="SSBTLNINHBTR"/>
</dbReference>
<dbReference type="Pfam" id="PF00720">
    <property type="entry name" value="SSI"/>
    <property type="match status" value="1"/>
</dbReference>
<evidence type="ECO:0000256" key="7">
    <source>
        <dbReference type="ARBA" id="ARBA00023157"/>
    </source>
</evidence>
<keyword evidence="9" id="KW-0732">Signal</keyword>
<dbReference type="InterPro" id="IPR020054">
    <property type="entry name" value="Prot_inh_SSI_I16_CS"/>
</dbReference>
<evidence type="ECO:0000256" key="8">
    <source>
        <dbReference type="RuleBase" id="RU003471"/>
    </source>
</evidence>
<comment type="subunit">
    <text evidence="3">Homodimer.</text>
</comment>
<comment type="similarity">
    <text evidence="2 8">Belongs to the protease inhibitor I16 (SSI) family.</text>
</comment>
<feature type="chain" id="PRO_5030640646" description="Subtilisin inhibitor domain-containing protein" evidence="9">
    <location>
        <begin position="28"/>
        <end position="136"/>
    </location>
</feature>
<keyword evidence="5 8" id="KW-0646">Protease inhibitor</keyword>
<dbReference type="Gene3D" id="3.30.350.10">
    <property type="entry name" value="Subtilisin inhibitor-like"/>
    <property type="match status" value="1"/>
</dbReference>
<evidence type="ECO:0000256" key="1">
    <source>
        <dbReference type="ARBA" id="ARBA00004613"/>
    </source>
</evidence>
<protein>
    <recommendedName>
        <fullName evidence="10">Subtilisin inhibitor domain-containing protein</fullName>
    </recommendedName>
</protein>
<dbReference type="RefSeq" id="WP_185004771.1">
    <property type="nucleotide sequence ID" value="NZ_BAAAUI010000074.1"/>
</dbReference>
<proteinExistence type="inferred from homology"/>
<name>A0A7W7FXI2_9PSEU</name>
<dbReference type="Proteomes" id="UP000533598">
    <property type="component" value="Unassembled WGS sequence"/>
</dbReference>
<organism evidence="11 12">
    <name type="scientific">Crossiella cryophila</name>
    <dbReference type="NCBI Taxonomy" id="43355"/>
    <lineage>
        <taxon>Bacteria</taxon>
        <taxon>Bacillati</taxon>
        <taxon>Actinomycetota</taxon>
        <taxon>Actinomycetes</taxon>
        <taxon>Pseudonocardiales</taxon>
        <taxon>Pseudonocardiaceae</taxon>
        <taxon>Crossiella</taxon>
    </lineage>
</organism>
<gene>
    <name evidence="11" type="ORF">HNR67_005087</name>
</gene>
<dbReference type="EMBL" id="JACHMH010000001">
    <property type="protein sequence ID" value="MBB4678969.1"/>
    <property type="molecule type" value="Genomic_DNA"/>
</dbReference>
<evidence type="ECO:0000256" key="5">
    <source>
        <dbReference type="ARBA" id="ARBA00022690"/>
    </source>
</evidence>
<evidence type="ECO:0000313" key="12">
    <source>
        <dbReference type="Proteomes" id="UP000533598"/>
    </source>
</evidence>
<evidence type="ECO:0000259" key="10">
    <source>
        <dbReference type="Pfam" id="PF00720"/>
    </source>
</evidence>
<dbReference type="InterPro" id="IPR036819">
    <property type="entry name" value="Subtilisin_inhibitor-like_sf"/>
</dbReference>
<evidence type="ECO:0000256" key="4">
    <source>
        <dbReference type="ARBA" id="ARBA00022525"/>
    </source>
</evidence>
<comment type="caution">
    <text evidence="11">The sequence shown here is derived from an EMBL/GenBank/DDBJ whole genome shotgun (WGS) entry which is preliminary data.</text>
</comment>
<accession>A0A7W7FXI2</accession>